<evidence type="ECO:0000256" key="2">
    <source>
        <dbReference type="SAM" id="SignalP"/>
    </source>
</evidence>
<protein>
    <recommendedName>
        <fullName evidence="5">Secreted protein</fullName>
    </recommendedName>
</protein>
<proteinExistence type="predicted"/>
<organism evidence="3 4">
    <name type="scientific">Corynebacterium variabile</name>
    <dbReference type="NCBI Taxonomy" id="1727"/>
    <lineage>
        <taxon>Bacteria</taxon>
        <taxon>Bacillati</taxon>
        <taxon>Actinomycetota</taxon>
        <taxon>Actinomycetes</taxon>
        <taxon>Mycobacteriales</taxon>
        <taxon>Corynebacteriaceae</taxon>
        <taxon>Corynebacterium</taxon>
    </lineage>
</organism>
<evidence type="ECO:0008006" key="5">
    <source>
        <dbReference type="Google" id="ProtNLM"/>
    </source>
</evidence>
<evidence type="ECO:0000313" key="3">
    <source>
        <dbReference type="EMBL" id="CUU64833.1"/>
    </source>
</evidence>
<name>A0A110BG88_9CORY</name>
<keyword evidence="2" id="KW-0732">Signal</keyword>
<dbReference type="PROSITE" id="PS51257">
    <property type="entry name" value="PROKAR_LIPOPROTEIN"/>
    <property type="match status" value="1"/>
</dbReference>
<reference evidence="4" key="1">
    <citation type="submission" date="2015-11" db="EMBL/GenBank/DDBJ databases">
        <authorList>
            <person name="Dugat-Bony E."/>
        </authorList>
    </citation>
    <scope>NUCLEOTIDE SEQUENCE [LARGE SCALE GENOMIC DNA]</scope>
    <source>
        <strain evidence="4">Mu292</strain>
    </source>
</reference>
<accession>A0A110BG88</accession>
<dbReference type="AlphaFoldDB" id="A0A110BG88"/>
<sequence length="79" mass="7672">MLPHRSLRSAALPATVFAMLALGACDSSTDGGSDANDTAGAADSSDRVTVTVTETPAAPSPLGGRAGGFPDTDPTAGTP</sequence>
<feature type="region of interest" description="Disordered" evidence="1">
    <location>
        <begin position="26"/>
        <end position="79"/>
    </location>
</feature>
<feature type="signal peptide" evidence="2">
    <location>
        <begin position="1"/>
        <end position="23"/>
    </location>
</feature>
<dbReference type="EMBL" id="FAUH01000001">
    <property type="protein sequence ID" value="CUU64833.1"/>
    <property type="molecule type" value="Genomic_DNA"/>
</dbReference>
<evidence type="ECO:0000313" key="4">
    <source>
        <dbReference type="Proteomes" id="UP000182498"/>
    </source>
</evidence>
<keyword evidence="4" id="KW-1185">Reference proteome</keyword>
<feature type="chain" id="PRO_5039222755" description="Secreted protein" evidence="2">
    <location>
        <begin position="24"/>
        <end position="79"/>
    </location>
</feature>
<evidence type="ECO:0000256" key="1">
    <source>
        <dbReference type="SAM" id="MobiDB-lite"/>
    </source>
</evidence>
<gene>
    <name evidence="3" type="ORF">CVAR292_00137</name>
</gene>
<dbReference type="Proteomes" id="UP000182498">
    <property type="component" value="Unassembled WGS sequence"/>
</dbReference>